<evidence type="ECO:0000313" key="1">
    <source>
        <dbReference type="EMBL" id="KAF4040858.1"/>
    </source>
</evidence>
<evidence type="ECO:0000313" key="2">
    <source>
        <dbReference type="Proteomes" id="UP000602510"/>
    </source>
</evidence>
<keyword evidence="2" id="KW-1185">Reference proteome</keyword>
<accession>A0A833SX31</accession>
<dbReference type="EMBL" id="WSZM01000135">
    <property type="protein sequence ID" value="KAF4040858.1"/>
    <property type="molecule type" value="Genomic_DNA"/>
</dbReference>
<protein>
    <submittedName>
        <fullName evidence="1">Uncharacterized protein</fullName>
    </submittedName>
</protein>
<dbReference type="AlphaFoldDB" id="A0A833SX31"/>
<sequence>MLVLICDDDVTSISSSNSSCKRAGRFPGARAVTGCSGMTSQYTTPAPWIVVAKLLTAGSGVAVVLPSLGDAVILGALLVRVIIPLAALEQPVEDATFWTVLVAQPVEDATFWTVLVAQRRATCRRRHFLDCAGRAKTPLSGLCWSRRWSLRLLP</sequence>
<reference evidence="1" key="1">
    <citation type="submission" date="2020-04" db="EMBL/GenBank/DDBJ databases">
        <title>Hybrid Assembly of Korean Phytophthora infestans isolates.</title>
        <authorList>
            <person name="Prokchorchik M."/>
            <person name="Lee Y."/>
            <person name="Seo J."/>
            <person name="Cho J.-H."/>
            <person name="Park Y.-E."/>
            <person name="Jang D.-C."/>
            <person name="Im J.-S."/>
            <person name="Choi J.-G."/>
            <person name="Park H.-J."/>
            <person name="Lee G.-B."/>
            <person name="Lee Y.-G."/>
            <person name="Hong S.-Y."/>
            <person name="Cho K."/>
            <person name="Sohn K.H."/>
        </authorList>
    </citation>
    <scope>NUCLEOTIDE SEQUENCE</scope>
    <source>
        <strain evidence="1">KR_1_A1</strain>
    </source>
</reference>
<organism evidence="1 2">
    <name type="scientific">Phytophthora infestans</name>
    <name type="common">Potato late blight agent</name>
    <name type="synonym">Botrytis infestans</name>
    <dbReference type="NCBI Taxonomy" id="4787"/>
    <lineage>
        <taxon>Eukaryota</taxon>
        <taxon>Sar</taxon>
        <taxon>Stramenopiles</taxon>
        <taxon>Oomycota</taxon>
        <taxon>Peronosporomycetes</taxon>
        <taxon>Peronosporales</taxon>
        <taxon>Peronosporaceae</taxon>
        <taxon>Phytophthora</taxon>
    </lineage>
</organism>
<name>A0A833SX31_PHYIN</name>
<comment type="caution">
    <text evidence="1">The sequence shown here is derived from an EMBL/GenBank/DDBJ whole genome shotgun (WGS) entry which is preliminary data.</text>
</comment>
<dbReference type="Proteomes" id="UP000602510">
    <property type="component" value="Unassembled WGS sequence"/>
</dbReference>
<proteinExistence type="predicted"/>
<gene>
    <name evidence="1" type="ORF">GN244_ATG06900</name>
</gene>